<dbReference type="AlphaFoldDB" id="A0AAW1VS36"/>
<dbReference type="InterPro" id="IPR004242">
    <property type="entry name" value="Transposase_21"/>
</dbReference>
<reference evidence="1 2" key="1">
    <citation type="journal article" date="2023" name="G3 (Bethesda)">
        <title>A chromosome-length genome assembly and annotation of blackberry (Rubus argutus, cv. 'Hillquist').</title>
        <authorList>
            <person name="Bruna T."/>
            <person name="Aryal R."/>
            <person name="Dudchenko O."/>
            <person name="Sargent D.J."/>
            <person name="Mead D."/>
            <person name="Buti M."/>
            <person name="Cavallini A."/>
            <person name="Hytonen T."/>
            <person name="Andres J."/>
            <person name="Pham M."/>
            <person name="Weisz D."/>
            <person name="Mascagni F."/>
            <person name="Usai G."/>
            <person name="Natali L."/>
            <person name="Bassil N."/>
            <person name="Fernandez G.E."/>
            <person name="Lomsadze A."/>
            <person name="Armour M."/>
            <person name="Olukolu B."/>
            <person name="Poorten T."/>
            <person name="Britton C."/>
            <person name="Davik J."/>
            <person name="Ashrafi H."/>
            <person name="Aiden E.L."/>
            <person name="Borodovsky M."/>
            <person name="Worthington M."/>
        </authorList>
    </citation>
    <scope>NUCLEOTIDE SEQUENCE [LARGE SCALE GENOMIC DNA]</scope>
    <source>
        <strain evidence="1">PI 553951</strain>
    </source>
</reference>
<organism evidence="1 2">
    <name type="scientific">Rubus argutus</name>
    <name type="common">Southern blackberry</name>
    <dbReference type="NCBI Taxonomy" id="59490"/>
    <lineage>
        <taxon>Eukaryota</taxon>
        <taxon>Viridiplantae</taxon>
        <taxon>Streptophyta</taxon>
        <taxon>Embryophyta</taxon>
        <taxon>Tracheophyta</taxon>
        <taxon>Spermatophyta</taxon>
        <taxon>Magnoliopsida</taxon>
        <taxon>eudicotyledons</taxon>
        <taxon>Gunneridae</taxon>
        <taxon>Pentapetalae</taxon>
        <taxon>rosids</taxon>
        <taxon>fabids</taxon>
        <taxon>Rosales</taxon>
        <taxon>Rosaceae</taxon>
        <taxon>Rosoideae</taxon>
        <taxon>Rosoideae incertae sedis</taxon>
        <taxon>Rubus</taxon>
    </lineage>
</organism>
<dbReference type="EMBL" id="JBEDUW010000007">
    <property type="protein sequence ID" value="KAK9910877.1"/>
    <property type="molecule type" value="Genomic_DNA"/>
</dbReference>
<protein>
    <submittedName>
        <fullName evidence="1">Uncharacterized protein</fullName>
    </submittedName>
</protein>
<dbReference type="Proteomes" id="UP001457282">
    <property type="component" value="Unassembled WGS sequence"/>
</dbReference>
<sequence>MSSKTASHMKWHAEDRTKDDVLRHPADSLVWKTLDERYPNFASYSRNVRLGLAADGFNPFRTMSIAHSTWPVVLIPYNLPPWMCMKQPFFILSTLIDGPKGPGNKIDVFFNL</sequence>
<dbReference type="Pfam" id="PF02992">
    <property type="entry name" value="Transposase_21"/>
    <property type="match status" value="1"/>
</dbReference>
<accession>A0AAW1VS36</accession>
<dbReference type="PANTHER" id="PTHR10775:SF182">
    <property type="entry name" value="TRANSPOSON, EN_SPM-LIKE, TRANSPOSASE-ASSOCIATED DOMAIN PROTEIN-RELATED"/>
    <property type="match status" value="1"/>
</dbReference>
<comment type="caution">
    <text evidence="1">The sequence shown here is derived from an EMBL/GenBank/DDBJ whole genome shotgun (WGS) entry which is preliminary data.</text>
</comment>
<gene>
    <name evidence="1" type="ORF">M0R45_034814</name>
</gene>
<keyword evidence="2" id="KW-1185">Reference proteome</keyword>
<evidence type="ECO:0000313" key="1">
    <source>
        <dbReference type="EMBL" id="KAK9910877.1"/>
    </source>
</evidence>
<dbReference type="PANTHER" id="PTHR10775">
    <property type="entry name" value="OS08G0208400 PROTEIN"/>
    <property type="match status" value="1"/>
</dbReference>
<proteinExistence type="predicted"/>
<evidence type="ECO:0000313" key="2">
    <source>
        <dbReference type="Proteomes" id="UP001457282"/>
    </source>
</evidence>
<name>A0AAW1VS36_RUBAR</name>